<dbReference type="EMBL" id="MCRK01000010">
    <property type="protein sequence ID" value="OPA81965.1"/>
    <property type="molecule type" value="Genomic_DNA"/>
</dbReference>
<comment type="caution">
    <text evidence="1">The sequence shown here is derived from an EMBL/GenBank/DDBJ whole genome shotgun (WGS) entry which is preliminary data.</text>
</comment>
<evidence type="ECO:0008006" key="3">
    <source>
        <dbReference type="Google" id="ProtNLM"/>
    </source>
</evidence>
<gene>
    <name evidence="1" type="ORF">BFG04_08350</name>
</gene>
<organism evidence="1 2">
    <name type="scientific">Campylobacter pinnipediorum subsp. pinnipediorum</name>
    <dbReference type="NCBI Taxonomy" id="1660067"/>
    <lineage>
        <taxon>Bacteria</taxon>
        <taxon>Pseudomonadati</taxon>
        <taxon>Campylobacterota</taxon>
        <taxon>Epsilonproteobacteria</taxon>
        <taxon>Campylobacterales</taxon>
        <taxon>Campylobacteraceae</taxon>
        <taxon>Campylobacter</taxon>
    </lineage>
</organism>
<dbReference type="Proteomes" id="UP000189728">
    <property type="component" value="Unassembled WGS sequence"/>
</dbReference>
<dbReference type="AlphaFoldDB" id="A0AAX0LCL8"/>
<evidence type="ECO:0000313" key="2">
    <source>
        <dbReference type="Proteomes" id="UP000189728"/>
    </source>
</evidence>
<accession>A0AAX0LCL8</accession>
<sequence>MIELLNFGELISFYKFYKENYSIEKISVFNLYAIKSLRNIATHNSCILHTLTIHPIKNMKISTKLRQFLKDKKLLSRNETEIKIPLIHDFLCLVLVFSKLCPDTEMKKILTKKNKNIFQKM</sequence>
<proteinExistence type="predicted"/>
<protein>
    <recommendedName>
        <fullName evidence="3">Abi-like protein</fullName>
    </recommendedName>
</protein>
<evidence type="ECO:0000313" key="1">
    <source>
        <dbReference type="EMBL" id="OPA81965.1"/>
    </source>
</evidence>
<name>A0AAX0LCL8_9BACT</name>
<reference evidence="1 2" key="1">
    <citation type="submission" date="2016-08" db="EMBL/GenBank/DDBJ databases">
        <title>Campylobacter species from sea mammals.</title>
        <authorList>
            <person name="Gilbert M.J."/>
            <person name="Byrne B.A."/>
            <person name="Zomer A.L."/>
            <person name="Wagenaar J.A."/>
        </authorList>
    </citation>
    <scope>NUCLEOTIDE SEQUENCE [LARGE SCALE GENOMIC DNA]</scope>
    <source>
        <strain evidence="1 2">1105248</strain>
    </source>
</reference>